<dbReference type="PANTHER" id="PTHR12227">
    <property type="entry name" value="GLYCERATE KINASE"/>
    <property type="match status" value="1"/>
</dbReference>
<dbReference type="RefSeq" id="WP_179168619.1">
    <property type="nucleotide sequence ID" value="NZ_CP058529.1"/>
</dbReference>
<evidence type="ECO:0000259" key="1">
    <source>
        <dbReference type="Pfam" id="PF05161"/>
    </source>
</evidence>
<dbReference type="InterPro" id="IPR025286">
    <property type="entry name" value="MOFRL_assoc_dom"/>
</dbReference>
<dbReference type="InterPro" id="IPR038614">
    <property type="entry name" value="GK_N_sf"/>
</dbReference>
<protein>
    <submittedName>
        <fullName evidence="3">DUF4147 domain-containing protein</fullName>
    </submittedName>
</protein>
<dbReference type="Gene3D" id="3.40.50.10180">
    <property type="entry name" value="Glycerate kinase, MOFRL-like N-terminal domain"/>
    <property type="match status" value="1"/>
</dbReference>
<dbReference type="PANTHER" id="PTHR12227:SF0">
    <property type="entry name" value="GLYCERATE KINASE"/>
    <property type="match status" value="1"/>
</dbReference>
<sequence>MIQNRDAYATTPARETALACVEAGIRAAMPDRAVERALSLSGDTLHVADATYDLSSFDRVLVVGGGKASARLTGALVDLLGDRIDDGVVLVPESDAGAAGPVTLGAGGHPTPTEEGVAATRRALDLVRDADERTLVLAPVTGGGSALFAAPAPGVSLAAVQSVTRDLLDAGAAIDEVNAVRTAVSAVKGGRLAAEAAPATVVGLLLSDVVGDDPAVVASGPTVAAESTPGEARWVLNEYGVAADEIREFLSDAEPGPVPDDLAFDRVRTVVLADATTALEAARETAVERGYDSRIVSPDVTGESSDRGREGSALALDVLACGDGPAVLLSGGETTVTVRGNGRGGPNCEYALAGAIHLAEVEDDTAAGDQVPGERVAVAAVDTDGLDGSSDAAGALVDGTTVDDPDAAHDALADNDALGYLEERGALRTGPTGTNVNDLRAWVVEGDADGGTGDGSRTGTR</sequence>
<dbReference type="OrthoDB" id="10741at2157"/>
<dbReference type="Pfam" id="PF13660">
    <property type="entry name" value="DUF4147"/>
    <property type="match status" value="1"/>
</dbReference>
<feature type="domain" description="MOFRL-associated" evidence="2">
    <location>
        <begin position="17"/>
        <end position="250"/>
    </location>
</feature>
<dbReference type="AlphaFoldDB" id="A0A7D5GJU6"/>
<dbReference type="Pfam" id="PF05161">
    <property type="entry name" value="MOFRL"/>
    <property type="match status" value="1"/>
</dbReference>
<name>A0A7D5GJU6_9EURY</name>
<reference evidence="3 4" key="1">
    <citation type="submission" date="2020-07" db="EMBL/GenBank/DDBJ databases">
        <title>Gai3-2, isolated from salt lake.</title>
        <authorList>
            <person name="Cui H."/>
            <person name="Shi X."/>
        </authorList>
    </citation>
    <scope>NUCLEOTIDE SEQUENCE [LARGE SCALE GENOMIC DNA]</scope>
    <source>
        <strain evidence="3 4">Gai3-2</strain>
    </source>
</reference>
<dbReference type="GeneID" id="56028281"/>
<evidence type="ECO:0000259" key="2">
    <source>
        <dbReference type="Pfam" id="PF13660"/>
    </source>
</evidence>
<dbReference type="Gene3D" id="3.40.1480.10">
    <property type="entry name" value="MOFRL domain"/>
    <property type="match status" value="1"/>
</dbReference>
<dbReference type="GO" id="GO:0008887">
    <property type="term" value="F:glycerate kinase activity"/>
    <property type="evidence" value="ECO:0007669"/>
    <property type="project" value="InterPro"/>
</dbReference>
<dbReference type="EMBL" id="CP058529">
    <property type="protein sequence ID" value="QLG27044.1"/>
    <property type="molecule type" value="Genomic_DNA"/>
</dbReference>
<dbReference type="Proteomes" id="UP000509750">
    <property type="component" value="Chromosome"/>
</dbReference>
<gene>
    <name evidence="3" type="ORF">HUG10_05570</name>
</gene>
<feature type="domain" description="MOFRL" evidence="1">
    <location>
        <begin position="327"/>
        <end position="438"/>
    </location>
</feature>
<proteinExistence type="predicted"/>
<dbReference type="InterPro" id="IPR037035">
    <property type="entry name" value="GK-like_C_sf"/>
</dbReference>
<accession>A0A7D5GJU6</accession>
<dbReference type="GO" id="GO:0005737">
    <property type="term" value="C:cytoplasm"/>
    <property type="evidence" value="ECO:0007669"/>
    <property type="project" value="TreeGrafter"/>
</dbReference>
<dbReference type="KEGG" id="halg:HUG10_05570"/>
<dbReference type="InterPro" id="IPR007835">
    <property type="entry name" value="MOFRL"/>
</dbReference>
<evidence type="ECO:0000313" key="3">
    <source>
        <dbReference type="EMBL" id="QLG27044.1"/>
    </source>
</evidence>
<dbReference type="SUPFAM" id="SSF82544">
    <property type="entry name" value="GckA/TtuD-like"/>
    <property type="match status" value="1"/>
</dbReference>
<evidence type="ECO:0000313" key="4">
    <source>
        <dbReference type="Proteomes" id="UP000509750"/>
    </source>
</evidence>
<keyword evidence="4" id="KW-1185">Reference proteome</keyword>
<dbReference type="InterPro" id="IPR039760">
    <property type="entry name" value="MOFRL_protein"/>
</dbReference>
<organism evidence="3 4">
    <name type="scientific">Halorarum halophilum</name>
    <dbReference type="NCBI Taxonomy" id="2743090"/>
    <lineage>
        <taxon>Archaea</taxon>
        <taxon>Methanobacteriati</taxon>
        <taxon>Methanobacteriota</taxon>
        <taxon>Stenosarchaea group</taxon>
        <taxon>Halobacteria</taxon>
        <taxon>Halobacteriales</taxon>
        <taxon>Haloferacaceae</taxon>
        <taxon>Halorarum</taxon>
    </lineage>
</organism>